<gene>
    <name evidence="1" type="ORF">UPYG_G00030910</name>
</gene>
<comment type="caution">
    <text evidence="1">The sequence shown here is derived from an EMBL/GenBank/DDBJ whole genome shotgun (WGS) entry which is preliminary data.</text>
</comment>
<reference evidence="1 2" key="1">
    <citation type="submission" date="2024-06" db="EMBL/GenBank/DDBJ databases">
        <authorList>
            <person name="Pan Q."/>
            <person name="Wen M."/>
            <person name="Jouanno E."/>
            <person name="Zahm M."/>
            <person name="Klopp C."/>
            <person name="Cabau C."/>
            <person name="Louis A."/>
            <person name="Berthelot C."/>
            <person name="Parey E."/>
            <person name="Roest Crollius H."/>
            <person name="Montfort J."/>
            <person name="Robinson-Rechavi M."/>
            <person name="Bouchez O."/>
            <person name="Lampietro C."/>
            <person name="Lopez Roques C."/>
            <person name="Donnadieu C."/>
            <person name="Postlethwait J."/>
            <person name="Bobe J."/>
            <person name="Verreycken H."/>
            <person name="Guiguen Y."/>
        </authorList>
    </citation>
    <scope>NUCLEOTIDE SEQUENCE [LARGE SCALE GENOMIC DNA]</scope>
    <source>
        <strain evidence="1">Up_M1</strain>
        <tissue evidence="1">Testis</tissue>
    </source>
</reference>
<protein>
    <submittedName>
        <fullName evidence="1">Uncharacterized protein</fullName>
    </submittedName>
</protein>
<organism evidence="1 2">
    <name type="scientific">Umbra pygmaea</name>
    <name type="common">Eastern mudminnow</name>
    <dbReference type="NCBI Taxonomy" id="75934"/>
    <lineage>
        <taxon>Eukaryota</taxon>
        <taxon>Metazoa</taxon>
        <taxon>Chordata</taxon>
        <taxon>Craniata</taxon>
        <taxon>Vertebrata</taxon>
        <taxon>Euteleostomi</taxon>
        <taxon>Actinopterygii</taxon>
        <taxon>Neopterygii</taxon>
        <taxon>Teleostei</taxon>
        <taxon>Protacanthopterygii</taxon>
        <taxon>Esociformes</taxon>
        <taxon>Umbridae</taxon>
        <taxon>Umbra</taxon>
    </lineage>
</organism>
<dbReference type="AlphaFoldDB" id="A0ABD0XMQ5"/>
<evidence type="ECO:0000313" key="1">
    <source>
        <dbReference type="EMBL" id="KAL1022678.1"/>
    </source>
</evidence>
<keyword evidence="2" id="KW-1185">Reference proteome</keyword>
<proteinExistence type="predicted"/>
<sequence>MKQSWCTKVQPSLTNKPNTCLQRRQPRLSFWEGETTGKSSPERSIPLRGAPSYLSISLFCQEPFFFIEQDATPNDQVLSISKDDVRYSQRH</sequence>
<dbReference type="Proteomes" id="UP001557470">
    <property type="component" value="Unassembled WGS sequence"/>
</dbReference>
<evidence type="ECO:0000313" key="2">
    <source>
        <dbReference type="Proteomes" id="UP001557470"/>
    </source>
</evidence>
<dbReference type="EMBL" id="JAGEUA010000001">
    <property type="protein sequence ID" value="KAL1022678.1"/>
    <property type="molecule type" value="Genomic_DNA"/>
</dbReference>
<name>A0ABD0XMQ5_UMBPY</name>
<accession>A0ABD0XMQ5</accession>